<dbReference type="EMBL" id="PDKK01000008">
    <property type="protein sequence ID" value="RXK04842.1"/>
    <property type="molecule type" value="Genomic_DNA"/>
</dbReference>
<name>A0A4Q1AQJ6_9BACT</name>
<dbReference type="NCBIfam" id="NF006738">
    <property type="entry name" value="PRK09267.1-4"/>
    <property type="match status" value="1"/>
</dbReference>
<comment type="similarity">
    <text evidence="2 8">Belongs to the flavodoxin family.</text>
</comment>
<evidence type="ECO:0000256" key="4">
    <source>
        <dbReference type="ARBA" id="ARBA00022630"/>
    </source>
</evidence>
<accession>A0A4Q1AQJ6</accession>
<dbReference type="NCBIfam" id="NF006739">
    <property type="entry name" value="PRK09267.1-5"/>
    <property type="match status" value="1"/>
</dbReference>
<dbReference type="SUPFAM" id="SSF52218">
    <property type="entry name" value="Flavoproteins"/>
    <property type="match status" value="1"/>
</dbReference>
<keyword evidence="3 8" id="KW-0813">Transport</keyword>
<keyword evidence="7" id="KW-0535">Nitrogen fixation</keyword>
<evidence type="ECO:0000256" key="7">
    <source>
        <dbReference type="ARBA" id="ARBA00023231"/>
    </source>
</evidence>
<dbReference type="RefSeq" id="WP_129087486.1">
    <property type="nucleotide sequence ID" value="NZ_CP053836.1"/>
</dbReference>
<dbReference type="InterPro" id="IPR050619">
    <property type="entry name" value="Flavodoxin"/>
</dbReference>
<evidence type="ECO:0000256" key="2">
    <source>
        <dbReference type="ARBA" id="ARBA00005267"/>
    </source>
</evidence>
<evidence type="ECO:0000313" key="11">
    <source>
        <dbReference type="Proteomes" id="UP000289758"/>
    </source>
</evidence>
<dbReference type="PROSITE" id="PS50902">
    <property type="entry name" value="FLAVODOXIN_LIKE"/>
    <property type="match status" value="1"/>
</dbReference>
<dbReference type="Pfam" id="PF00258">
    <property type="entry name" value="Flavodoxin_1"/>
    <property type="match status" value="1"/>
</dbReference>
<dbReference type="PIRSF" id="PIRSF038996">
    <property type="entry name" value="FldA"/>
    <property type="match status" value="1"/>
</dbReference>
<dbReference type="Proteomes" id="UP000289758">
    <property type="component" value="Unassembled WGS sequence"/>
</dbReference>
<dbReference type="Gene3D" id="3.40.50.360">
    <property type="match status" value="1"/>
</dbReference>
<evidence type="ECO:0000256" key="8">
    <source>
        <dbReference type="PIRNR" id="PIRNR038996"/>
    </source>
</evidence>
<comment type="function">
    <text evidence="8">Low-potential electron donor to a number of redox enzymes.</text>
</comment>
<keyword evidence="11" id="KW-1185">Reference proteome</keyword>
<protein>
    <recommendedName>
        <fullName evidence="8">Flavodoxin</fullName>
    </recommendedName>
</protein>
<dbReference type="PANTHER" id="PTHR42809">
    <property type="entry name" value="FLAVODOXIN 2"/>
    <property type="match status" value="1"/>
</dbReference>
<dbReference type="PROSITE" id="PS00201">
    <property type="entry name" value="FLAVODOXIN"/>
    <property type="match status" value="1"/>
</dbReference>
<keyword evidence="4 8" id="KW-0285">Flavoprotein</keyword>
<dbReference type="InterPro" id="IPR001094">
    <property type="entry name" value="Flavdoxin-like"/>
</dbReference>
<dbReference type="InterPro" id="IPR029039">
    <property type="entry name" value="Flavoprotein-like_sf"/>
</dbReference>
<evidence type="ECO:0000313" key="10">
    <source>
        <dbReference type="EMBL" id="RXK04842.1"/>
    </source>
</evidence>
<dbReference type="GO" id="GO:0010181">
    <property type="term" value="F:FMN binding"/>
    <property type="evidence" value="ECO:0007669"/>
    <property type="project" value="UniProtKB-UniRule"/>
</dbReference>
<evidence type="ECO:0000256" key="5">
    <source>
        <dbReference type="ARBA" id="ARBA00022643"/>
    </source>
</evidence>
<dbReference type="OrthoDB" id="359268at2"/>
<proteinExistence type="inferred from homology"/>
<evidence type="ECO:0000256" key="6">
    <source>
        <dbReference type="ARBA" id="ARBA00022982"/>
    </source>
</evidence>
<keyword evidence="5 8" id="KW-0288">FMN</keyword>
<dbReference type="AlphaFoldDB" id="A0A4Q1AQJ6"/>
<organism evidence="10 11">
    <name type="scientific">Halarcobacter ebronensis</name>
    <dbReference type="NCBI Taxonomy" id="1462615"/>
    <lineage>
        <taxon>Bacteria</taxon>
        <taxon>Pseudomonadati</taxon>
        <taxon>Campylobacterota</taxon>
        <taxon>Epsilonproteobacteria</taxon>
        <taxon>Campylobacterales</taxon>
        <taxon>Arcobacteraceae</taxon>
        <taxon>Halarcobacter</taxon>
    </lineage>
</organism>
<dbReference type="GO" id="GO:0009055">
    <property type="term" value="F:electron transfer activity"/>
    <property type="evidence" value="ECO:0007669"/>
    <property type="project" value="UniProtKB-UniRule"/>
</dbReference>
<gene>
    <name evidence="10" type="ORF">CRV07_09640</name>
</gene>
<dbReference type="InterPro" id="IPR001226">
    <property type="entry name" value="Flavodoxin_CS"/>
</dbReference>
<dbReference type="InterPro" id="IPR008254">
    <property type="entry name" value="Flavodoxin/NO_synth"/>
</dbReference>
<feature type="domain" description="Flavodoxin-like" evidence="9">
    <location>
        <begin position="2"/>
        <end position="160"/>
    </location>
</feature>
<evidence type="ECO:0000259" key="9">
    <source>
        <dbReference type="PROSITE" id="PS50902"/>
    </source>
</evidence>
<sequence>MKSIFYASSTGNTEQVAKTIKKNLEGFELVDIASSGISKMNECDSIIIGASTWGEGDLQDDWEDCFEELKEMDFSGKTVALFGLGDQDNYYDEFVNALGTLYEVVKNNGANIIGFTSTDGYEFEESTAVVDSQFVGLVIDEDNQSELTKQRVEDWCNQISNKL</sequence>
<dbReference type="InterPro" id="IPR010086">
    <property type="entry name" value="Flavodoxin_lc"/>
</dbReference>
<evidence type="ECO:0000256" key="1">
    <source>
        <dbReference type="ARBA" id="ARBA00001917"/>
    </source>
</evidence>
<reference evidence="10 11" key="1">
    <citation type="submission" date="2017-10" db="EMBL/GenBank/DDBJ databases">
        <title>Genomics of the genus Arcobacter.</title>
        <authorList>
            <person name="Perez-Cataluna A."/>
            <person name="Figueras M.J."/>
        </authorList>
    </citation>
    <scope>NUCLEOTIDE SEQUENCE [LARGE SCALE GENOMIC DNA]</scope>
    <source>
        <strain evidence="10 11">CECT 8441</strain>
    </source>
</reference>
<dbReference type="NCBIfam" id="TIGR01752">
    <property type="entry name" value="flav_long"/>
    <property type="match status" value="1"/>
</dbReference>
<comment type="caution">
    <text evidence="10">The sequence shown here is derived from an EMBL/GenBank/DDBJ whole genome shotgun (WGS) entry which is preliminary data.</text>
</comment>
<comment type="cofactor">
    <cofactor evidence="1 8">
        <name>FMN</name>
        <dbReference type="ChEBI" id="CHEBI:58210"/>
    </cofactor>
</comment>
<evidence type="ECO:0000256" key="3">
    <source>
        <dbReference type="ARBA" id="ARBA00022448"/>
    </source>
</evidence>
<keyword evidence="6 8" id="KW-0249">Electron transport</keyword>
<dbReference type="PRINTS" id="PR00369">
    <property type="entry name" value="FLAVODOXIN"/>
</dbReference>
<dbReference type="PANTHER" id="PTHR42809:SF1">
    <property type="entry name" value="FLAVODOXIN 1"/>
    <property type="match status" value="1"/>
</dbReference>